<comment type="subcellular location">
    <subcellularLocation>
        <location evidence="1">Cell membrane</location>
        <topology evidence="1">Multi-pass membrane protein</topology>
    </subcellularLocation>
</comment>
<dbReference type="Pfam" id="PF01569">
    <property type="entry name" value="PAP2"/>
    <property type="match status" value="1"/>
</dbReference>
<evidence type="ECO:0000256" key="5">
    <source>
        <dbReference type="ARBA" id="ARBA00022989"/>
    </source>
</evidence>
<dbReference type="SMART" id="SM00014">
    <property type="entry name" value="acidPPc"/>
    <property type="match status" value="1"/>
</dbReference>
<dbReference type="Gene3D" id="1.20.144.10">
    <property type="entry name" value="Phosphatidic acid phosphatase type 2/haloperoxidase"/>
    <property type="match status" value="1"/>
</dbReference>
<accession>A0A7W8VAL0</accession>
<feature type="transmembrane region" description="Helical" evidence="7">
    <location>
        <begin position="65"/>
        <end position="87"/>
    </location>
</feature>
<dbReference type="Proteomes" id="UP000592780">
    <property type="component" value="Unassembled WGS sequence"/>
</dbReference>
<dbReference type="EMBL" id="JACHDD010000017">
    <property type="protein sequence ID" value="MBB5428995.1"/>
    <property type="molecule type" value="Genomic_DNA"/>
</dbReference>
<comment type="caution">
    <text evidence="9">The sequence shown here is derived from an EMBL/GenBank/DDBJ whole genome shotgun (WGS) entry which is preliminary data.</text>
</comment>
<evidence type="ECO:0000313" key="10">
    <source>
        <dbReference type="Proteomes" id="UP000592780"/>
    </source>
</evidence>
<evidence type="ECO:0000256" key="6">
    <source>
        <dbReference type="ARBA" id="ARBA00023136"/>
    </source>
</evidence>
<gene>
    <name evidence="9" type="ORF">HDG40_007190</name>
</gene>
<organism evidence="9 10">
    <name type="scientific">Paraburkholderia atlantica</name>
    <dbReference type="NCBI Taxonomy" id="2654982"/>
    <lineage>
        <taxon>Bacteria</taxon>
        <taxon>Pseudomonadati</taxon>
        <taxon>Pseudomonadota</taxon>
        <taxon>Betaproteobacteria</taxon>
        <taxon>Burkholderiales</taxon>
        <taxon>Burkholderiaceae</taxon>
        <taxon>Paraburkholderia</taxon>
    </lineage>
</organism>
<feature type="transmembrane region" description="Helical" evidence="7">
    <location>
        <begin position="168"/>
        <end position="187"/>
    </location>
</feature>
<dbReference type="GO" id="GO:0050380">
    <property type="term" value="F:undecaprenyl-diphosphatase activity"/>
    <property type="evidence" value="ECO:0007669"/>
    <property type="project" value="UniProtKB-EC"/>
</dbReference>
<keyword evidence="6 7" id="KW-0472">Membrane</keyword>
<evidence type="ECO:0000256" key="1">
    <source>
        <dbReference type="ARBA" id="ARBA00004651"/>
    </source>
</evidence>
<feature type="transmembrane region" description="Helical" evidence="7">
    <location>
        <begin position="119"/>
        <end position="138"/>
    </location>
</feature>
<evidence type="ECO:0000259" key="8">
    <source>
        <dbReference type="SMART" id="SM00014"/>
    </source>
</evidence>
<protein>
    <submittedName>
        <fullName evidence="9">Undecaprenyl-diphosphatase</fullName>
        <ecNumber evidence="9">3.6.1.27</ecNumber>
    </submittedName>
</protein>
<dbReference type="AlphaFoldDB" id="A0A7W8VAL0"/>
<dbReference type="InterPro" id="IPR036938">
    <property type="entry name" value="PAP2/HPO_sf"/>
</dbReference>
<evidence type="ECO:0000256" key="2">
    <source>
        <dbReference type="ARBA" id="ARBA00022475"/>
    </source>
</evidence>
<dbReference type="EC" id="3.6.1.27" evidence="9"/>
<evidence type="ECO:0000256" key="4">
    <source>
        <dbReference type="ARBA" id="ARBA00022801"/>
    </source>
</evidence>
<dbReference type="PANTHER" id="PTHR14969:SF62">
    <property type="entry name" value="DECAPRENYLPHOSPHORYL-5-PHOSPHORIBOSE PHOSPHATASE RV3807C-RELATED"/>
    <property type="match status" value="1"/>
</dbReference>
<keyword evidence="3 7" id="KW-0812">Transmembrane</keyword>
<keyword evidence="5 7" id="KW-1133">Transmembrane helix</keyword>
<dbReference type="SUPFAM" id="SSF48317">
    <property type="entry name" value="Acid phosphatase/Vanadium-dependent haloperoxidase"/>
    <property type="match status" value="1"/>
</dbReference>
<feature type="transmembrane region" description="Helical" evidence="7">
    <location>
        <begin position="145"/>
        <end position="162"/>
    </location>
</feature>
<feature type="domain" description="Phosphatidic acid phosphatase type 2/haloperoxidase" evidence="8">
    <location>
        <begin position="65"/>
        <end position="183"/>
    </location>
</feature>
<name>A0A7W8VAL0_PARAM</name>
<feature type="transmembrane region" description="Helical" evidence="7">
    <location>
        <begin position="32"/>
        <end position="53"/>
    </location>
</feature>
<reference evidence="9 10" key="1">
    <citation type="submission" date="2020-08" db="EMBL/GenBank/DDBJ databases">
        <title>Genomic Encyclopedia of Type Strains, Phase IV (KMG-V): Genome sequencing to study the core and pangenomes of soil and plant-associated prokaryotes.</title>
        <authorList>
            <person name="Whitman W."/>
        </authorList>
    </citation>
    <scope>NUCLEOTIDE SEQUENCE [LARGE SCALE GENOMIC DNA]</scope>
    <source>
        <strain evidence="9 10">JPY158</strain>
    </source>
</reference>
<dbReference type="GO" id="GO:0005886">
    <property type="term" value="C:plasma membrane"/>
    <property type="evidence" value="ECO:0007669"/>
    <property type="project" value="UniProtKB-SubCell"/>
</dbReference>
<evidence type="ECO:0000313" key="9">
    <source>
        <dbReference type="EMBL" id="MBB5428995.1"/>
    </source>
</evidence>
<dbReference type="PANTHER" id="PTHR14969">
    <property type="entry name" value="SPHINGOSINE-1-PHOSPHATE PHOSPHOHYDROLASE"/>
    <property type="match status" value="1"/>
</dbReference>
<sequence>MAEIEMNRFDALIETYLSNIHFSHFSTQSIQAIAGLYTWKGLVLIPVLWWMWFQQDEHREWRREMVVATVLSGVVALFVARLLTHWLPFRVRPLYNTDLHLQFASRSAMGTGLADWSSFPSDHAMLWMAIATGIFLVWRRIGVLAILYTALFICLPRAYLGLHYPTDLLGGTALGIAITLIMTRGAIRVRYATLLLRWIERYPSPSAMLGFILCIQLVTQFDELRSLASAVFRHL</sequence>
<keyword evidence="2" id="KW-1003">Cell membrane</keyword>
<keyword evidence="4 9" id="KW-0378">Hydrolase</keyword>
<evidence type="ECO:0000256" key="3">
    <source>
        <dbReference type="ARBA" id="ARBA00022692"/>
    </source>
</evidence>
<keyword evidence="10" id="KW-1185">Reference proteome</keyword>
<evidence type="ECO:0000256" key="7">
    <source>
        <dbReference type="SAM" id="Phobius"/>
    </source>
</evidence>
<proteinExistence type="predicted"/>
<dbReference type="InterPro" id="IPR000326">
    <property type="entry name" value="PAP2/HPO"/>
</dbReference>